<evidence type="ECO:0000256" key="2">
    <source>
        <dbReference type="ARBA" id="ARBA00009732"/>
    </source>
</evidence>
<evidence type="ECO:0000256" key="9">
    <source>
        <dbReference type="ARBA" id="ARBA00052536"/>
    </source>
</evidence>
<dbReference type="HAMAP" id="MF_00063">
    <property type="entry name" value="CysH"/>
    <property type="match status" value="1"/>
</dbReference>
<evidence type="ECO:0000256" key="8">
    <source>
        <dbReference type="ARBA" id="ARBA00023192"/>
    </source>
</evidence>
<dbReference type="Gene3D" id="3.40.50.620">
    <property type="entry name" value="HUPs"/>
    <property type="match status" value="1"/>
</dbReference>
<dbReference type="Pfam" id="PF01507">
    <property type="entry name" value="PAPS_reduct"/>
    <property type="match status" value="1"/>
</dbReference>
<evidence type="ECO:0000256" key="3">
    <source>
        <dbReference type="ARBA" id="ARBA00013096"/>
    </source>
</evidence>
<comment type="pathway">
    <text evidence="1">Sulfur metabolism; hydrogen sulfide biosynthesis; sulfite from sulfate: step 3/3.</text>
</comment>
<dbReference type="FunFam" id="3.40.50.620:FF:000151">
    <property type="entry name" value="Phosphoadenosine phosphosulfate reductase"/>
    <property type="match status" value="1"/>
</dbReference>
<keyword evidence="6" id="KW-0560">Oxidoreductase</keyword>
<name>A0A9P8PLP7_9ASCO</name>
<dbReference type="EMBL" id="JAEUBF010000905">
    <property type="protein sequence ID" value="KAH3674182.1"/>
    <property type="molecule type" value="Genomic_DNA"/>
</dbReference>
<evidence type="ECO:0000256" key="10">
    <source>
        <dbReference type="ARBA" id="ARBA00078053"/>
    </source>
</evidence>
<comment type="similarity">
    <text evidence="2">Belongs to the PAPS reductase family. CysH subfamily.</text>
</comment>
<dbReference type="Proteomes" id="UP000769528">
    <property type="component" value="Unassembled WGS sequence"/>
</dbReference>
<proteinExistence type="inferred from homology"/>
<evidence type="ECO:0000313" key="14">
    <source>
        <dbReference type="EMBL" id="KAH3674182.1"/>
    </source>
</evidence>
<accession>A0A9P8PLP7</accession>
<dbReference type="NCBIfam" id="TIGR00434">
    <property type="entry name" value="cysH"/>
    <property type="match status" value="1"/>
</dbReference>
<comment type="caution">
    <text evidence="14">The sequence shown here is derived from an EMBL/GenBank/DDBJ whole genome shotgun (WGS) entry which is preliminary data.</text>
</comment>
<evidence type="ECO:0000313" key="15">
    <source>
        <dbReference type="Proteomes" id="UP000769528"/>
    </source>
</evidence>
<dbReference type="GO" id="GO:0019344">
    <property type="term" value="P:cysteine biosynthetic process"/>
    <property type="evidence" value="ECO:0007669"/>
    <property type="project" value="UniProtKB-KW"/>
</dbReference>
<dbReference type="GO" id="GO:0004604">
    <property type="term" value="F:phosphoadenylyl-sulfate reductase (thioredoxin) activity"/>
    <property type="evidence" value="ECO:0007669"/>
    <property type="project" value="UniProtKB-EC"/>
</dbReference>
<feature type="domain" description="Phosphoadenosine phosphosulphate reductase" evidence="13">
    <location>
        <begin position="51"/>
        <end position="228"/>
    </location>
</feature>
<dbReference type="GO" id="GO:0005737">
    <property type="term" value="C:cytoplasm"/>
    <property type="evidence" value="ECO:0007669"/>
    <property type="project" value="TreeGrafter"/>
</dbReference>
<dbReference type="PANTHER" id="PTHR46509">
    <property type="entry name" value="PHOSPHOADENOSINE PHOSPHOSULFATE REDUCTASE"/>
    <property type="match status" value="1"/>
</dbReference>
<reference evidence="14" key="1">
    <citation type="journal article" date="2021" name="Open Biol.">
        <title>Shared evolutionary footprints suggest mitochondrial oxidative damage underlies multiple complex I losses in fungi.</title>
        <authorList>
            <person name="Schikora-Tamarit M.A."/>
            <person name="Marcet-Houben M."/>
            <person name="Nosek J."/>
            <person name="Gabaldon T."/>
        </authorList>
    </citation>
    <scope>NUCLEOTIDE SEQUENCE</scope>
    <source>
        <strain evidence="14">CBS6341</strain>
    </source>
</reference>
<dbReference type="PANTHER" id="PTHR46509:SF1">
    <property type="entry name" value="PHOSPHOADENOSINE PHOSPHOSULFATE REDUCTASE"/>
    <property type="match status" value="1"/>
</dbReference>
<keyword evidence="15" id="KW-1185">Reference proteome</keyword>
<evidence type="ECO:0000259" key="13">
    <source>
        <dbReference type="Pfam" id="PF01507"/>
    </source>
</evidence>
<keyword evidence="7" id="KW-0486">Methionine biosynthesis</keyword>
<evidence type="ECO:0000256" key="11">
    <source>
        <dbReference type="ARBA" id="ARBA00082472"/>
    </source>
</evidence>
<comment type="catalytic activity">
    <reaction evidence="9">
        <text>[thioredoxin]-disulfide + sulfite + adenosine 3',5'-bisphosphate + 2 H(+) = [thioredoxin]-dithiol + 3'-phosphoadenylyl sulfate</text>
        <dbReference type="Rhea" id="RHEA:11724"/>
        <dbReference type="Rhea" id="RHEA-COMP:10698"/>
        <dbReference type="Rhea" id="RHEA-COMP:10700"/>
        <dbReference type="ChEBI" id="CHEBI:15378"/>
        <dbReference type="ChEBI" id="CHEBI:17359"/>
        <dbReference type="ChEBI" id="CHEBI:29950"/>
        <dbReference type="ChEBI" id="CHEBI:50058"/>
        <dbReference type="ChEBI" id="CHEBI:58339"/>
        <dbReference type="ChEBI" id="CHEBI:58343"/>
        <dbReference type="EC" id="1.8.4.8"/>
    </reaction>
</comment>
<keyword evidence="8" id="KW-0198">Cysteine biosynthesis</keyword>
<dbReference type="GO" id="GO:0019379">
    <property type="term" value="P:sulfate assimilation, phosphoadenylyl sulfate reduction by phosphoadenylyl-sulfate reductase (thioredoxin)"/>
    <property type="evidence" value="ECO:0007669"/>
    <property type="project" value="InterPro"/>
</dbReference>
<keyword evidence="4" id="KW-0028">Amino-acid biosynthesis</keyword>
<dbReference type="InterPro" id="IPR011800">
    <property type="entry name" value="PAPS_reductase_CysH"/>
</dbReference>
<evidence type="ECO:0000256" key="7">
    <source>
        <dbReference type="ARBA" id="ARBA00023167"/>
    </source>
</evidence>
<dbReference type="NCBIfam" id="TIGR02057">
    <property type="entry name" value="PAPS_reductase"/>
    <property type="match status" value="1"/>
</dbReference>
<gene>
    <name evidence="14" type="ORF">WICMUC_003424</name>
</gene>
<dbReference type="InterPro" id="IPR002500">
    <property type="entry name" value="PAPS_reduct_dom"/>
</dbReference>
<evidence type="ECO:0000256" key="1">
    <source>
        <dbReference type="ARBA" id="ARBA00004848"/>
    </source>
</evidence>
<dbReference type="InterPro" id="IPR004511">
    <property type="entry name" value="PAPS/APS_Rdtase"/>
</dbReference>
<dbReference type="PIRSF" id="PIRSF000857">
    <property type="entry name" value="PAPS_reductase"/>
    <property type="match status" value="1"/>
</dbReference>
<keyword evidence="5" id="KW-0521">NADP</keyword>
<protein>
    <recommendedName>
        <fullName evidence="3">phosphoadenylyl-sulfate reductase (thioredoxin)</fullName>
        <ecNumber evidence="3">1.8.4.8</ecNumber>
    </recommendedName>
    <alternativeName>
        <fullName evidence="10">3'-phosphoadenylylsulfate reductase</fullName>
    </alternativeName>
    <alternativeName>
        <fullName evidence="12">PAPS reductase, thioredoxin dependent</fullName>
    </alternativeName>
    <alternativeName>
        <fullName evidence="11">PAdoPS reductase</fullName>
    </alternativeName>
</protein>
<evidence type="ECO:0000256" key="12">
    <source>
        <dbReference type="ARBA" id="ARBA00082553"/>
    </source>
</evidence>
<dbReference type="GO" id="GO:0009086">
    <property type="term" value="P:methionine biosynthetic process"/>
    <property type="evidence" value="ECO:0007669"/>
    <property type="project" value="UniProtKB-KW"/>
</dbReference>
<organism evidence="14 15">
    <name type="scientific">Wickerhamomyces mucosus</name>
    <dbReference type="NCBI Taxonomy" id="1378264"/>
    <lineage>
        <taxon>Eukaryota</taxon>
        <taxon>Fungi</taxon>
        <taxon>Dikarya</taxon>
        <taxon>Ascomycota</taxon>
        <taxon>Saccharomycotina</taxon>
        <taxon>Saccharomycetes</taxon>
        <taxon>Phaffomycetales</taxon>
        <taxon>Wickerhamomycetaceae</taxon>
        <taxon>Wickerhamomyces</taxon>
    </lineage>
</organism>
<dbReference type="SUPFAM" id="SSF52402">
    <property type="entry name" value="Adenine nucleotide alpha hydrolases-like"/>
    <property type="match status" value="1"/>
</dbReference>
<dbReference type="AlphaFoldDB" id="A0A9P8PLP7"/>
<dbReference type="EC" id="1.8.4.8" evidence="3"/>
<evidence type="ECO:0000256" key="5">
    <source>
        <dbReference type="ARBA" id="ARBA00022857"/>
    </source>
</evidence>
<dbReference type="InterPro" id="IPR014729">
    <property type="entry name" value="Rossmann-like_a/b/a_fold"/>
</dbReference>
<reference evidence="14" key="2">
    <citation type="submission" date="2021-01" db="EMBL/GenBank/DDBJ databases">
        <authorList>
            <person name="Schikora-Tamarit M.A."/>
        </authorList>
    </citation>
    <scope>NUCLEOTIDE SEQUENCE</scope>
    <source>
        <strain evidence="14">CBS6341</strain>
    </source>
</reference>
<sequence>MTVIEDKKANLINIKDTVIFTKDHFDHLNDTLQSLSPKEIIEWSLVQFPNLYQTTAFGLTGLVTVDLLSKSEMGSNIELIFLDTLYHFPQTLDLVERVKERYPSNKINVFKPKNCENEQDFVKFYGDNLWEIDEDKYDFLVKVEPSQRAYNDLNVCAVFTGRRKSQGGARNSLQILEIDSVSNILKINPFANWSFTQVLEYIKANDVPYNELLDLGYRSVGDYHSTHPVKEGEDERAGRWKGREKTECGIHEASKFAKYLEEHQNSAIAR</sequence>
<evidence type="ECO:0000256" key="4">
    <source>
        <dbReference type="ARBA" id="ARBA00022605"/>
    </source>
</evidence>
<dbReference type="CDD" id="cd23945">
    <property type="entry name" value="PAPS_reductase"/>
    <property type="match status" value="1"/>
</dbReference>
<dbReference type="OrthoDB" id="7869097at2759"/>
<dbReference type="NCBIfam" id="NF002537">
    <property type="entry name" value="PRK02090.1"/>
    <property type="match status" value="1"/>
</dbReference>
<evidence type="ECO:0000256" key="6">
    <source>
        <dbReference type="ARBA" id="ARBA00023002"/>
    </source>
</evidence>